<dbReference type="EMBL" id="HM114315">
    <property type="protein sequence ID" value="ADJ19402.1"/>
    <property type="molecule type" value="Genomic_DNA"/>
</dbReference>
<accession>D9I621</accession>
<evidence type="ECO:0000313" key="1">
    <source>
        <dbReference type="EMBL" id="ADJ19402.1"/>
    </source>
</evidence>
<evidence type="ECO:0000313" key="2">
    <source>
        <dbReference type="Proteomes" id="UP000000330"/>
    </source>
</evidence>
<dbReference type="KEGG" id="vg:10323042"/>
<dbReference type="RefSeq" id="YP_004300636.1">
    <property type="nucleotide sequence ID" value="NC_015250.1"/>
</dbReference>
<gene>
    <name evidence="1" type="ORF">Acj133p055</name>
</gene>
<reference evidence="1 2" key="1">
    <citation type="journal article" date="2010" name="Virol. J.">
        <title>Genomes of the T4-related bacteriophages as windows on microbial genome evolution.</title>
        <authorList>
            <person name="Petrov V.M."/>
            <person name="Ratnayaka S."/>
            <person name="Nolan J.M."/>
            <person name="Miller E.S."/>
            <person name="Karam J.D."/>
        </authorList>
    </citation>
    <scope>NUCLEOTIDE SEQUENCE [LARGE SCALE GENOMIC DNA]</scope>
    <source>
        <strain evidence="1">Acj133</strain>
    </source>
</reference>
<sequence>MTFHDLNQQEQQALINAKADLILKHEPTRGYFAMHLMSWKLRPSWIRYVSYMGYYNISDYLTEYSHQSPFFAFAPYSYQVELDCLGEQISVQQEDPLNVLHQCDARFWARFLILNPEHEPSWLI</sequence>
<dbReference type="GeneID" id="10323042"/>
<keyword evidence="2" id="KW-1185">Reference proteome</keyword>
<dbReference type="Proteomes" id="UP000000330">
    <property type="component" value="Segment"/>
</dbReference>
<organism evidence="1 2">
    <name type="scientific">Acinetobacter phage 133</name>
    <dbReference type="NCBI Taxonomy" id="2919552"/>
    <lineage>
        <taxon>Viruses</taxon>
        <taxon>Duplodnaviria</taxon>
        <taxon>Heunggongvirae</taxon>
        <taxon>Uroviricota</taxon>
        <taxon>Caudoviricetes</taxon>
        <taxon>Pantevenvirales</taxon>
        <taxon>Straboviridae</taxon>
        <taxon>Tevenvirinae</taxon>
        <taxon>Centumtrigintavirus</taxon>
        <taxon>Centumtrigintavirus cv133</taxon>
        <taxon>Acinetobacter virus 133</taxon>
    </lineage>
</organism>
<protein>
    <submittedName>
        <fullName evidence="1">Uncharacterized protein</fullName>
    </submittedName>
</protein>
<name>D9I621_9CAUD</name>
<proteinExistence type="predicted"/>